<organism evidence="4 5">
    <name type="scientific">Triparma columacea</name>
    <dbReference type="NCBI Taxonomy" id="722753"/>
    <lineage>
        <taxon>Eukaryota</taxon>
        <taxon>Sar</taxon>
        <taxon>Stramenopiles</taxon>
        <taxon>Ochrophyta</taxon>
        <taxon>Bolidophyceae</taxon>
        <taxon>Parmales</taxon>
        <taxon>Triparmaceae</taxon>
        <taxon>Triparma</taxon>
    </lineage>
</organism>
<keyword evidence="1" id="KW-0677">Repeat</keyword>
<dbReference type="InterPro" id="IPR051210">
    <property type="entry name" value="Ub_ligase/GEF_domain"/>
</dbReference>
<dbReference type="EMBL" id="BRYA01000092">
    <property type="protein sequence ID" value="GMI38841.1"/>
    <property type="molecule type" value="Genomic_DNA"/>
</dbReference>
<evidence type="ECO:0000313" key="5">
    <source>
        <dbReference type="Proteomes" id="UP001165065"/>
    </source>
</evidence>
<dbReference type="PROSITE" id="PS50012">
    <property type="entry name" value="RCC1_3"/>
    <property type="match status" value="3"/>
</dbReference>
<feature type="repeat" description="RCC1" evidence="2">
    <location>
        <begin position="448"/>
        <end position="519"/>
    </location>
</feature>
<gene>
    <name evidence="4" type="ORF">TrCOL_g10232</name>
</gene>
<feature type="region of interest" description="Disordered" evidence="3">
    <location>
        <begin position="719"/>
        <end position="959"/>
    </location>
</feature>
<evidence type="ECO:0000313" key="4">
    <source>
        <dbReference type="EMBL" id="GMI38841.1"/>
    </source>
</evidence>
<evidence type="ECO:0000256" key="2">
    <source>
        <dbReference type="PROSITE-ProRule" id="PRU00235"/>
    </source>
</evidence>
<dbReference type="Proteomes" id="UP001165065">
    <property type="component" value="Unassembled WGS sequence"/>
</dbReference>
<reference evidence="5" key="1">
    <citation type="journal article" date="2023" name="Commun. Biol.">
        <title>Genome analysis of Parmales, the sister group of diatoms, reveals the evolutionary specialization of diatoms from phago-mixotrophs to photoautotrophs.</title>
        <authorList>
            <person name="Ban H."/>
            <person name="Sato S."/>
            <person name="Yoshikawa S."/>
            <person name="Yamada K."/>
            <person name="Nakamura Y."/>
            <person name="Ichinomiya M."/>
            <person name="Sato N."/>
            <person name="Blanc-Mathieu R."/>
            <person name="Endo H."/>
            <person name="Kuwata A."/>
            <person name="Ogata H."/>
        </authorList>
    </citation>
    <scope>NUCLEOTIDE SEQUENCE [LARGE SCALE GENOMIC DNA]</scope>
</reference>
<dbReference type="Pfam" id="PF00415">
    <property type="entry name" value="RCC1"/>
    <property type="match status" value="3"/>
</dbReference>
<dbReference type="OrthoDB" id="203694at2759"/>
<feature type="compositionally biased region" description="Basic and acidic residues" evidence="3">
    <location>
        <begin position="886"/>
        <end position="906"/>
    </location>
</feature>
<dbReference type="PANTHER" id="PTHR22870:SF466">
    <property type="entry name" value="ANKYRIN REPEAT-CONTAINING PROTEIN"/>
    <property type="match status" value="1"/>
</dbReference>
<evidence type="ECO:0000256" key="1">
    <source>
        <dbReference type="ARBA" id="ARBA00022737"/>
    </source>
</evidence>
<dbReference type="Gene3D" id="2.130.10.30">
    <property type="entry name" value="Regulator of chromosome condensation 1/beta-lactamase-inhibitor protein II"/>
    <property type="match status" value="2"/>
</dbReference>
<feature type="compositionally biased region" description="Basic and acidic residues" evidence="3">
    <location>
        <begin position="719"/>
        <end position="761"/>
    </location>
</feature>
<proteinExistence type="predicted"/>
<keyword evidence="5" id="KW-1185">Reference proteome</keyword>
<dbReference type="AlphaFoldDB" id="A0A9W7GB83"/>
<feature type="region of interest" description="Disordered" evidence="3">
    <location>
        <begin position="1"/>
        <end position="34"/>
    </location>
</feature>
<feature type="region of interest" description="Disordered" evidence="3">
    <location>
        <begin position="219"/>
        <end position="241"/>
    </location>
</feature>
<dbReference type="PANTHER" id="PTHR22870">
    <property type="entry name" value="REGULATOR OF CHROMOSOME CONDENSATION"/>
    <property type="match status" value="1"/>
</dbReference>
<feature type="compositionally biased region" description="Gly residues" evidence="3">
    <location>
        <begin position="942"/>
        <end position="959"/>
    </location>
</feature>
<name>A0A9W7GB83_9STRA</name>
<evidence type="ECO:0000256" key="3">
    <source>
        <dbReference type="SAM" id="MobiDB-lite"/>
    </source>
</evidence>
<dbReference type="SUPFAM" id="SSF50985">
    <property type="entry name" value="RCC1/BLIP-II"/>
    <property type="match status" value="1"/>
</dbReference>
<feature type="repeat" description="RCC1" evidence="2">
    <location>
        <begin position="317"/>
        <end position="370"/>
    </location>
</feature>
<protein>
    <submittedName>
        <fullName evidence="4">Uncharacterized protein</fullName>
    </submittedName>
</protein>
<dbReference type="InterPro" id="IPR000408">
    <property type="entry name" value="Reg_chr_condens"/>
</dbReference>
<feature type="repeat" description="RCC1" evidence="2">
    <location>
        <begin position="264"/>
        <end position="316"/>
    </location>
</feature>
<accession>A0A9W7GB83</accession>
<sequence>MDVRSRLKQLAGANGISTSPERRGNNDSNALSYEEAPLPPTFVMAFGSSSNNALGQVKQGGLKRTIYTHAIPSPTPPPMRQRGGGIYGKDGKSGKVLTGSSPVPTSDSPYKVFAGHDITSVITDGGRIYTWGNRGGGDNVLGHGSSGARYNKLIPGRLEYKSVSHAMLVGTGGEKGGGEGENYSVAVGGDTAVGWGNGGKGRMGAMGKKGGGQINLRKEAGKEINDPKNSNKPNSGDDDRDEVDYTVISASCGGQFTVLCSSDGTLYSSGANDAGQLGLHDTVLRRKFHPVLGVGRSVRFRRVACGLNHTSAVSVGGEVWTMGWGGDYRLGHGDCNKRTSPTRVEGLCKENVFVMDVGCTGASCSVLDDQGDVLGWGWNVYGQVGVTGGGESCGGASGGASGGAGWGAALGGEDDEGCVKRPRAVLTGKVITVLSCGFAHVAAVSAVGEMWSWGFNEEGQCGVGHEGNVMAPTKVFVEKEIEGPGGEVVKVDTEGRGGKKLRILDVGCGHTHTAIVVSLMSGVENECRRREGVLKREAATRLLKFFRVSLMKILLVKKYKVEAKVSGEKRSGGLVEEEGEGALEDAAERMRLLEEETEERLRRERALKEKEKEEERKERARRDKEEEEERLERERLEMLRLEEKERVEREAREERERVMMEREELRMRRHHLALEEERLRKEALRQKRLRKEEEERRRFSEEERMRAEEAECRRVREEKRRLARERREKIDEEKKKEEEEKRMAREARRIMDVKKAADRLKGARAKKAKEKKMREGGGVKRSGSAGGLGMVDAGEIRKKREMEKKEKAEREERERLRREEIEREERKKRDKKTMEMVKRREERLALEEEERRRSGEEERLRLEMEREEEECRRLREEEEAMEREEEERRRKERLKILADRARKSNFEEEEEWGKREAKKKGGGGQMQFKSASAWGRKLSKSGGKGGMGGVVKQKGGGMF</sequence>
<feature type="compositionally biased region" description="Basic residues" evidence="3">
    <location>
        <begin position="762"/>
        <end position="771"/>
    </location>
</feature>
<dbReference type="PRINTS" id="PR00633">
    <property type="entry name" value="RCCNDNSATION"/>
</dbReference>
<comment type="caution">
    <text evidence="4">The sequence shown here is derived from an EMBL/GenBank/DDBJ whole genome shotgun (WGS) entry which is preliminary data.</text>
</comment>
<feature type="compositionally biased region" description="Basic and acidic residues" evidence="3">
    <location>
        <begin position="794"/>
        <end position="876"/>
    </location>
</feature>
<dbReference type="InterPro" id="IPR009091">
    <property type="entry name" value="RCC1/BLIP-II"/>
</dbReference>